<evidence type="ECO:0000256" key="12">
    <source>
        <dbReference type="PROSITE-ProRule" id="PRU00277"/>
    </source>
</evidence>
<dbReference type="PANTHER" id="PTHR30560">
    <property type="entry name" value="TRIGGER FACTOR CHAPERONE AND PEPTIDYL-PROLYL CIS/TRANS ISOMERASE"/>
    <property type="match status" value="1"/>
</dbReference>
<dbReference type="RefSeq" id="WP_230839797.1">
    <property type="nucleotide sequence ID" value="NZ_CP063845.1"/>
</dbReference>
<comment type="similarity">
    <text evidence="2 11 13">Belongs to the FKBP-type PPIase family. Tig subfamily.</text>
</comment>
<dbReference type="InterPro" id="IPR036611">
    <property type="entry name" value="Trigger_fac_ribosome-bd_sf"/>
</dbReference>
<sequence>MKVTQEKLPRSQMGLNVEVEGEKSKQAYEKLVRDTMRTARIPGFRPGKAPRQLVLQFYGKERLRAQALENLIDSSLKEAIEQESIASLGNLQLRDSFEELLGRYQPGEPLSFKAAVDVQPEVQLGTYTGLTVRYSEVPYEAKQVDDQLEQYREQRAVLVPVEGRAAEVGDTAVIDFAGTKAADGSEIVGGKATDFEVELLPGRLIAGFTEGIIGMQIGESTELALRFPDDYPQQELAGIDAKFAVTLKDLKIKELPVLDDDFAGDISEFETLEALRAFLEQQQREQAAEKTRANRDTAIIKALVAETSVDLPETLVNREVQFLAEQSFRNLQQQGIDPSRIFTEENMPRVRETLRVDAENRLKRTLALAQVARAENIVVEEEQVAARVAELRSELEEDVSEQALAEFAREEMLTEKILEWLAEHSTIELTLPGEAIEPGSGEDAPPEVAAGATEPEAQPNS</sequence>
<dbReference type="Pfam" id="PF00254">
    <property type="entry name" value="FKBP_C"/>
    <property type="match status" value="1"/>
</dbReference>
<evidence type="ECO:0000313" key="16">
    <source>
        <dbReference type="EMBL" id="UFP92805.1"/>
    </source>
</evidence>
<dbReference type="EMBL" id="CP063845">
    <property type="protein sequence ID" value="UFP92805.1"/>
    <property type="molecule type" value="Genomic_DNA"/>
</dbReference>
<evidence type="ECO:0000256" key="5">
    <source>
        <dbReference type="ARBA" id="ARBA00022618"/>
    </source>
</evidence>
<dbReference type="NCBIfam" id="TIGR00115">
    <property type="entry name" value="tig"/>
    <property type="match status" value="1"/>
</dbReference>
<name>A0ABY3PGM8_9CYAN</name>
<evidence type="ECO:0000256" key="7">
    <source>
        <dbReference type="ARBA" id="ARBA00023186"/>
    </source>
</evidence>
<dbReference type="PROSITE" id="PS50059">
    <property type="entry name" value="FKBP_PPIASE"/>
    <property type="match status" value="1"/>
</dbReference>
<keyword evidence="6 11" id="KW-0697">Rotamase</keyword>
<evidence type="ECO:0000256" key="13">
    <source>
        <dbReference type="RuleBase" id="RU003914"/>
    </source>
</evidence>
<feature type="region of interest" description="Disordered" evidence="14">
    <location>
        <begin position="432"/>
        <end position="461"/>
    </location>
</feature>
<gene>
    <name evidence="11" type="primary">tig</name>
    <name evidence="16" type="ORF">ISF26_13305</name>
</gene>
<keyword evidence="7 11" id="KW-0143">Chaperone</keyword>
<keyword evidence="8 11" id="KW-0413">Isomerase</keyword>
<protein>
    <recommendedName>
        <fullName evidence="4 11">Trigger factor</fullName>
        <shortName evidence="11">TF</shortName>
        <ecNumber evidence="3 11">5.2.1.8</ecNumber>
    </recommendedName>
    <alternativeName>
        <fullName evidence="10 11">PPIase</fullName>
    </alternativeName>
</protein>
<feature type="domain" description="PPIase FKBP-type" evidence="15">
    <location>
        <begin position="169"/>
        <end position="256"/>
    </location>
</feature>
<dbReference type="HAMAP" id="MF_00303">
    <property type="entry name" value="Trigger_factor_Tig"/>
    <property type="match status" value="1"/>
</dbReference>
<accession>A0ABY3PGM8</accession>
<comment type="catalytic activity">
    <reaction evidence="1 11 12">
        <text>[protein]-peptidylproline (omega=180) = [protein]-peptidylproline (omega=0)</text>
        <dbReference type="Rhea" id="RHEA:16237"/>
        <dbReference type="Rhea" id="RHEA-COMP:10747"/>
        <dbReference type="Rhea" id="RHEA-COMP:10748"/>
        <dbReference type="ChEBI" id="CHEBI:83833"/>
        <dbReference type="ChEBI" id="CHEBI:83834"/>
        <dbReference type="EC" id="5.2.1.8"/>
    </reaction>
</comment>
<dbReference type="SUPFAM" id="SSF54534">
    <property type="entry name" value="FKBP-like"/>
    <property type="match status" value="1"/>
</dbReference>
<evidence type="ECO:0000259" key="15">
    <source>
        <dbReference type="PROSITE" id="PS50059"/>
    </source>
</evidence>
<dbReference type="Pfam" id="PF05698">
    <property type="entry name" value="Trigger_C"/>
    <property type="match status" value="1"/>
</dbReference>
<evidence type="ECO:0000313" key="17">
    <source>
        <dbReference type="Proteomes" id="UP001054846"/>
    </source>
</evidence>
<dbReference type="InterPro" id="IPR008881">
    <property type="entry name" value="Trigger_fac_ribosome-bd_bac"/>
</dbReference>
<keyword evidence="17" id="KW-1185">Reference proteome</keyword>
<evidence type="ECO:0000256" key="8">
    <source>
        <dbReference type="ARBA" id="ARBA00023235"/>
    </source>
</evidence>
<dbReference type="Gene3D" id="1.10.3120.10">
    <property type="entry name" value="Trigger factor, C-terminal domain"/>
    <property type="match status" value="1"/>
</dbReference>
<dbReference type="InterPro" id="IPR001179">
    <property type="entry name" value="PPIase_FKBP_dom"/>
</dbReference>
<evidence type="ECO:0000256" key="2">
    <source>
        <dbReference type="ARBA" id="ARBA00005464"/>
    </source>
</evidence>
<evidence type="ECO:0000256" key="4">
    <source>
        <dbReference type="ARBA" id="ARBA00016902"/>
    </source>
</evidence>
<keyword evidence="11" id="KW-0963">Cytoplasm</keyword>
<reference evidence="16 17" key="1">
    <citation type="journal article" date="2021" name="Genome Biol. Evol.">
        <title>Complete Genome Sequencing of a Novel Gloeobacter Species from a Waterfall Cave in Mexico.</title>
        <authorList>
            <person name="Saw J.H."/>
            <person name="Cardona T."/>
            <person name="Montejano G."/>
        </authorList>
    </citation>
    <scope>NUCLEOTIDE SEQUENCE [LARGE SCALE GENOMIC DNA]</scope>
    <source>
        <strain evidence="16">MG652769</strain>
    </source>
</reference>
<evidence type="ECO:0000256" key="6">
    <source>
        <dbReference type="ARBA" id="ARBA00023110"/>
    </source>
</evidence>
<keyword evidence="9 11" id="KW-0131">Cell cycle</keyword>
<dbReference type="InterPro" id="IPR037041">
    <property type="entry name" value="Trigger_fac_C_sf"/>
</dbReference>
<dbReference type="GO" id="GO:0003755">
    <property type="term" value="F:peptidyl-prolyl cis-trans isomerase activity"/>
    <property type="evidence" value="ECO:0007669"/>
    <property type="project" value="UniProtKB-EC"/>
</dbReference>
<dbReference type="EC" id="5.2.1.8" evidence="3 11"/>
<dbReference type="Gene3D" id="3.30.70.1050">
    <property type="entry name" value="Trigger factor ribosome-binding domain"/>
    <property type="match status" value="1"/>
</dbReference>
<dbReference type="Pfam" id="PF05697">
    <property type="entry name" value="Trigger_N"/>
    <property type="match status" value="1"/>
</dbReference>
<dbReference type="InterPro" id="IPR005215">
    <property type="entry name" value="Trig_fac"/>
</dbReference>
<evidence type="ECO:0000256" key="3">
    <source>
        <dbReference type="ARBA" id="ARBA00013194"/>
    </source>
</evidence>
<dbReference type="Proteomes" id="UP001054846">
    <property type="component" value="Chromosome"/>
</dbReference>
<comment type="subcellular location">
    <subcellularLocation>
        <location evidence="11">Cytoplasm</location>
    </subcellularLocation>
    <text evidence="11">About half TF is bound to the ribosome near the polypeptide exit tunnel while the other half is free in the cytoplasm.</text>
</comment>
<dbReference type="PIRSF" id="PIRSF003095">
    <property type="entry name" value="Trigger_factor"/>
    <property type="match status" value="1"/>
</dbReference>
<dbReference type="Gene3D" id="3.10.50.40">
    <property type="match status" value="1"/>
</dbReference>
<proteinExistence type="inferred from homology"/>
<evidence type="ECO:0000256" key="10">
    <source>
        <dbReference type="ARBA" id="ARBA00029986"/>
    </source>
</evidence>
<dbReference type="InterPro" id="IPR027304">
    <property type="entry name" value="Trigger_fact/SurA_dom_sf"/>
</dbReference>
<dbReference type="SUPFAM" id="SSF102735">
    <property type="entry name" value="Trigger factor ribosome-binding domain"/>
    <property type="match status" value="1"/>
</dbReference>
<dbReference type="SUPFAM" id="SSF109998">
    <property type="entry name" value="Triger factor/SurA peptide-binding domain-like"/>
    <property type="match status" value="1"/>
</dbReference>
<evidence type="ECO:0000256" key="14">
    <source>
        <dbReference type="SAM" id="MobiDB-lite"/>
    </source>
</evidence>
<dbReference type="InterPro" id="IPR046357">
    <property type="entry name" value="PPIase_dom_sf"/>
</dbReference>
<comment type="function">
    <text evidence="11">Involved in protein export. Acts as a chaperone by maintaining the newly synthesized protein in an open conformation. Functions as a peptidyl-prolyl cis-trans isomerase.</text>
</comment>
<dbReference type="InterPro" id="IPR008880">
    <property type="entry name" value="Trigger_fac_C"/>
</dbReference>
<dbReference type="PANTHER" id="PTHR30560:SF3">
    <property type="entry name" value="TRIGGER FACTOR-LIKE PROTEIN TIG, CHLOROPLASTIC"/>
    <property type="match status" value="1"/>
</dbReference>
<comment type="domain">
    <text evidence="11">Consists of 3 domains; the N-terminus binds the ribosome, the middle domain has PPIase activity, while the C-terminus has intrinsic chaperone activity on its own.</text>
</comment>
<keyword evidence="5 11" id="KW-0132">Cell division</keyword>
<evidence type="ECO:0000256" key="9">
    <source>
        <dbReference type="ARBA" id="ARBA00023306"/>
    </source>
</evidence>
<evidence type="ECO:0000256" key="1">
    <source>
        <dbReference type="ARBA" id="ARBA00000971"/>
    </source>
</evidence>
<evidence type="ECO:0000256" key="11">
    <source>
        <dbReference type="HAMAP-Rule" id="MF_00303"/>
    </source>
</evidence>
<organism evidence="16 17">
    <name type="scientific">Gloeobacter morelensis MG652769</name>
    <dbReference type="NCBI Taxonomy" id="2781736"/>
    <lineage>
        <taxon>Bacteria</taxon>
        <taxon>Bacillati</taxon>
        <taxon>Cyanobacteriota</taxon>
        <taxon>Cyanophyceae</taxon>
        <taxon>Gloeobacterales</taxon>
        <taxon>Gloeobacteraceae</taxon>
        <taxon>Gloeobacter</taxon>
        <taxon>Gloeobacter morelensis</taxon>
    </lineage>
</organism>